<dbReference type="Proteomes" id="UP000240987">
    <property type="component" value="Unassembled WGS sequence"/>
</dbReference>
<reference evidence="1 2" key="1">
    <citation type="submission" date="2018-01" db="EMBL/GenBank/DDBJ databases">
        <title>Whole genome sequencing of Histamine producing bacteria.</title>
        <authorList>
            <person name="Butler K."/>
        </authorList>
    </citation>
    <scope>NUCLEOTIDE SEQUENCE [LARGE SCALE GENOMIC DNA]</scope>
    <source>
        <strain evidence="1 2">JCM 12947</strain>
    </source>
</reference>
<keyword evidence="2" id="KW-1185">Reference proteome</keyword>
<dbReference type="OrthoDB" id="8482106at2"/>
<evidence type="ECO:0000313" key="1">
    <source>
        <dbReference type="EMBL" id="PSU49556.1"/>
    </source>
</evidence>
<accession>A0A2T3JKN4</accession>
<dbReference type="AlphaFoldDB" id="A0A2T3JKN4"/>
<gene>
    <name evidence="1" type="ORF">C9J12_08710</name>
</gene>
<organism evidence="1 2">
    <name type="scientific">Photobacterium frigidiphilum</name>
    <dbReference type="NCBI Taxonomy" id="264736"/>
    <lineage>
        <taxon>Bacteria</taxon>
        <taxon>Pseudomonadati</taxon>
        <taxon>Pseudomonadota</taxon>
        <taxon>Gammaproteobacteria</taxon>
        <taxon>Vibrionales</taxon>
        <taxon>Vibrionaceae</taxon>
        <taxon>Photobacterium</taxon>
    </lineage>
</organism>
<evidence type="ECO:0000313" key="2">
    <source>
        <dbReference type="Proteomes" id="UP000240987"/>
    </source>
</evidence>
<protein>
    <submittedName>
        <fullName evidence="1">Uncharacterized protein</fullName>
    </submittedName>
</protein>
<name>A0A2T3JKN4_9GAMM</name>
<dbReference type="EMBL" id="PYMJ01000006">
    <property type="protein sequence ID" value="PSU49556.1"/>
    <property type="molecule type" value="Genomic_DNA"/>
</dbReference>
<comment type="caution">
    <text evidence="1">The sequence shown here is derived from an EMBL/GenBank/DDBJ whole genome shotgun (WGS) entry which is preliminary data.</text>
</comment>
<proteinExistence type="predicted"/>
<dbReference type="RefSeq" id="WP_107242340.1">
    <property type="nucleotide sequence ID" value="NZ_PYMJ01000006.1"/>
</dbReference>
<sequence length="103" mass="11391">MDFFVPSSSNSAQAESVFSSIAQHIAAPSQAKRIHKLQWKHEGEICACEVGESLPEVFRTDEKVLAIFDCGDVFKVCTPSRGAIKFDPIHASKSTLLNVEYFD</sequence>